<dbReference type="Pfam" id="PF08338">
    <property type="entry name" value="DUF1731"/>
    <property type="match status" value="1"/>
</dbReference>
<dbReference type="AlphaFoldDB" id="A0A7X9FRD9"/>
<protein>
    <submittedName>
        <fullName evidence="4">TIGR01777 family protein</fullName>
    </submittedName>
</protein>
<comment type="similarity">
    <text evidence="1">Belongs to the NAD(P)-dependent epimerase/dehydratase family. SDR39U1 subfamily.</text>
</comment>
<dbReference type="InterPro" id="IPR036291">
    <property type="entry name" value="NAD(P)-bd_dom_sf"/>
</dbReference>
<dbReference type="InterPro" id="IPR010099">
    <property type="entry name" value="SDR39U1"/>
</dbReference>
<dbReference type="Pfam" id="PF01370">
    <property type="entry name" value="Epimerase"/>
    <property type="match status" value="1"/>
</dbReference>
<sequence>MGQRILIAGASGLIGTALSRELEIQQNQVFKLSRSLENSAPNSFYWEPKRQLIDLDDARPFDCLINLSGSNIGKKRWTNREKELIWNSRIQSALFLCKNINRLLKPSGTFINASAIGFYGNRGEEVLDEESSPGEGFLAKLSQAWESSLSIAVNSGFRVLMTRFGIVLSEKGGALANMLPLFYLGLGGPLGSGTQYMSWISLDDICKAIIHCLNTHSLQGAINVVAPNLVTNAEFARTLGKFIHRPVFLKVPSFILKIIFSEMAEETILTSTRAYPKKLLESSFSFEHPTLEDAFRQIFS</sequence>
<proteinExistence type="inferred from homology"/>
<evidence type="ECO:0000259" key="2">
    <source>
        <dbReference type="Pfam" id="PF01370"/>
    </source>
</evidence>
<evidence type="ECO:0000313" key="5">
    <source>
        <dbReference type="Proteomes" id="UP000524246"/>
    </source>
</evidence>
<gene>
    <name evidence="4" type="ORF">GYA55_04775</name>
</gene>
<comment type="caution">
    <text evidence="4">The sequence shown here is derived from an EMBL/GenBank/DDBJ whole genome shotgun (WGS) entry which is preliminary data.</text>
</comment>
<organism evidence="4 5">
    <name type="scientific">SAR324 cluster bacterium</name>
    <dbReference type="NCBI Taxonomy" id="2024889"/>
    <lineage>
        <taxon>Bacteria</taxon>
        <taxon>Deltaproteobacteria</taxon>
        <taxon>SAR324 cluster</taxon>
    </lineage>
</organism>
<dbReference type="PANTHER" id="PTHR11092:SF0">
    <property type="entry name" value="EPIMERASE FAMILY PROTEIN SDR39U1"/>
    <property type="match status" value="1"/>
</dbReference>
<dbReference type="Proteomes" id="UP000524246">
    <property type="component" value="Unassembled WGS sequence"/>
</dbReference>
<accession>A0A7X9FRD9</accession>
<feature type="domain" description="NAD-dependent epimerase/dehydratase" evidence="2">
    <location>
        <begin position="5"/>
        <end position="216"/>
    </location>
</feature>
<name>A0A7X9FRD9_9DELT</name>
<evidence type="ECO:0000259" key="3">
    <source>
        <dbReference type="Pfam" id="PF08338"/>
    </source>
</evidence>
<evidence type="ECO:0000256" key="1">
    <source>
        <dbReference type="ARBA" id="ARBA00009353"/>
    </source>
</evidence>
<dbReference type="InterPro" id="IPR001509">
    <property type="entry name" value="Epimerase_deHydtase"/>
</dbReference>
<dbReference type="PANTHER" id="PTHR11092">
    <property type="entry name" value="SUGAR NUCLEOTIDE EPIMERASE RELATED"/>
    <property type="match status" value="1"/>
</dbReference>
<evidence type="ECO:0000313" key="4">
    <source>
        <dbReference type="EMBL" id="NMC62463.1"/>
    </source>
</evidence>
<dbReference type="Gene3D" id="3.40.50.720">
    <property type="entry name" value="NAD(P)-binding Rossmann-like Domain"/>
    <property type="match status" value="1"/>
</dbReference>
<dbReference type="NCBIfam" id="TIGR01777">
    <property type="entry name" value="yfcH"/>
    <property type="match status" value="1"/>
</dbReference>
<feature type="domain" description="DUF1731" evidence="3">
    <location>
        <begin position="251"/>
        <end position="298"/>
    </location>
</feature>
<dbReference type="InterPro" id="IPR013549">
    <property type="entry name" value="DUF1731"/>
</dbReference>
<dbReference type="SUPFAM" id="SSF51735">
    <property type="entry name" value="NAD(P)-binding Rossmann-fold domains"/>
    <property type="match status" value="1"/>
</dbReference>
<reference evidence="4 5" key="1">
    <citation type="journal article" date="2020" name="Biotechnol. Biofuels">
        <title>New insights from the biogas microbiome by comprehensive genome-resolved metagenomics of nearly 1600 species originating from multiple anaerobic digesters.</title>
        <authorList>
            <person name="Campanaro S."/>
            <person name="Treu L."/>
            <person name="Rodriguez-R L.M."/>
            <person name="Kovalovszki A."/>
            <person name="Ziels R.M."/>
            <person name="Maus I."/>
            <person name="Zhu X."/>
            <person name="Kougias P.G."/>
            <person name="Basile A."/>
            <person name="Luo G."/>
            <person name="Schluter A."/>
            <person name="Konstantinidis K.T."/>
            <person name="Angelidaki I."/>
        </authorList>
    </citation>
    <scope>NUCLEOTIDE SEQUENCE [LARGE SCALE GENOMIC DNA]</scope>
    <source>
        <strain evidence="4">AS27yjCOA_65</strain>
    </source>
</reference>
<dbReference type="EMBL" id="JAAZON010000202">
    <property type="protein sequence ID" value="NMC62463.1"/>
    <property type="molecule type" value="Genomic_DNA"/>
</dbReference>